<accession>A0ABY2T5G4</accession>
<dbReference type="Proteomes" id="UP000308539">
    <property type="component" value="Unassembled WGS sequence"/>
</dbReference>
<evidence type="ECO:0000313" key="1">
    <source>
        <dbReference type="EMBL" id="TKI51130.1"/>
    </source>
</evidence>
<dbReference type="EMBL" id="SZPV01000073">
    <property type="protein sequence ID" value="TKI51130.1"/>
    <property type="molecule type" value="Genomic_DNA"/>
</dbReference>
<keyword evidence="2" id="KW-1185">Reference proteome</keyword>
<evidence type="ECO:0000313" key="2">
    <source>
        <dbReference type="Proteomes" id="UP000308539"/>
    </source>
</evidence>
<proteinExistence type="predicted"/>
<name>A0ABY2T5G4_9BACI</name>
<comment type="caution">
    <text evidence="1">The sequence shown here is derived from an EMBL/GenBank/DDBJ whole genome shotgun (WGS) entry which is preliminary data.</text>
</comment>
<reference evidence="1 2" key="1">
    <citation type="submission" date="2019-04" db="EMBL/GenBank/DDBJ databases">
        <title>Lysinibacillus genome sequencing.</title>
        <authorList>
            <person name="Dunlap C."/>
        </authorList>
    </citation>
    <scope>NUCLEOTIDE SEQUENCE [LARGE SCALE GENOMIC DNA]</scope>
    <source>
        <strain evidence="1 2">NBRC 109424</strain>
    </source>
</reference>
<sequence length="388" mass="46441">MIEIEYQISREVKQKVNKVIGEITTFFIQLCEDSDDFDVHMQYIFPSHLLREDFDKCKDIIYDINEYANDKHLHNLKPIYEYALYHLIQWYIDVTDDEDQIILDISSLDIKHEDDKYIIKNLNNLESYKEFLFSDWDFLDLEDFLNIYFKAPEAIKPFNINLHEYTDLMPKDIRLKFLQTVEKEDITLDIKDLIVRIIHTAIKQKENDPRRLKETTETQLSDDISYILQAALTTKGIITAREQPRGFALKNIGELDFFIYSNSNYTFRPIAIGENKEWSNFERQLKQLIGYMTEDIEFGFTILFNKSTKLETILNRRKNLLQNFYVELNGEKHFETIEMKEGYNEINDIVITKHKNPENNTNFEIYHFIVNAYRPEREEAAKQARKRK</sequence>
<gene>
    <name evidence="1" type="ORF">FC752_22470</name>
</gene>
<organism evidence="1 2">
    <name type="scientific">Lysinibacillus varians</name>
    <dbReference type="NCBI Taxonomy" id="1145276"/>
    <lineage>
        <taxon>Bacteria</taxon>
        <taxon>Bacillati</taxon>
        <taxon>Bacillota</taxon>
        <taxon>Bacilli</taxon>
        <taxon>Bacillales</taxon>
        <taxon>Bacillaceae</taxon>
        <taxon>Lysinibacillus</taxon>
    </lineage>
</organism>
<dbReference type="RefSeq" id="WP_137037021.1">
    <property type="nucleotide sequence ID" value="NZ_SZPV01000073.1"/>
</dbReference>
<protein>
    <submittedName>
        <fullName evidence="1">Uncharacterized protein</fullName>
    </submittedName>
</protein>